<accession>E2B9Q1</accession>
<gene>
    <name evidence="2" type="ORF">EAI_07201</name>
</gene>
<sequence>MLVLFSLNELPRPALGQVSTRRYPLSGGGGGSPPKRQQVSDTTRNKMRCSQGVAMVFEDAFVVFSRFLSLKSRGCALLETHRQRETTGIKKLYNSFFVMF</sequence>
<feature type="region of interest" description="Disordered" evidence="1">
    <location>
        <begin position="19"/>
        <end position="44"/>
    </location>
</feature>
<dbReference type="InParanoid" id="E2B9Q1"/>
<evidence type="ECO:0000313" key="3">
    <source>
        <dbReference type="Proteomes" id="UP000008237"/>
    </source>
</evidence>
<proteinExistence type="predicted"/>
<dbReference type="Proteomes" id="UP000008237">
    <property type="component" value="Unassembled WGS sequence"/>
</dbReference>
<evidence type="ECO:0000313" key="2">
    <source>
        <dbReference type="EMBL" id="EFN87585.1"/>
    </source>
</evidence>
<reference evidence="2 3" key="1">
    <citation type="journal article" date="2010" name="Science">
        <title>Genomic comparison of the ants Camponotus floridanus and Harpegnathos saltator.</title>
        <authorList>
            <person name="Bonasio R."/>
            <person name="Zhang G."/>
            <person name="Ye C."/>
            <person name="Mutti N.S."/>
            <person name="Fang X."/>
            <person name="Qin N."/>
            <person name="Donahue G."/>
            <person name="Yang P."/>
            <person name="Li Q."/>
            <person name="Li C."/>
            <person name="Zhang P."/>
            <person name="Huang Z."/>
            <person name="Berger S.L."/>
            <person name="Reinberg D."/>
            <person name="Wang J."/>
            <person name="Liebig J."/>
        </authorList>
    </citation>
    <scope>NUCLEOTIDE SEQUENCE [LARGE SCALE GENOMIC DNA]</scope>
    <source>
        <strain evidence="2 3">R22 G/1</strain>
    </source>
</reference>
<protein>
    <submittedName>
        <fullName evidence="2">Uncharacterized protein</fullName>
    </submittedName>
</protein>
<keyword evidence="3" id="KW-1185">Reference proteome</keyword>
<name>E2B9Q1_HARSA</name>
<dbReference type="OrthoDB" id="7274645at2759"/>
<evidence type="ECO:0000256" key="1">
    <source>
        <dbReference type="SAM" id="MobiDB-lite"/>
    </source>
</evidence>
<dbReference type="AlphaFoldDB" id="E2B9Q1"/>
<dbReference type="EMBL" id="GL446584">
    <property type="protein sequence ID" value="EFN87585.1"/>
    <property type="molecule type" value="Genomic_DNA"/>
</dbReference>
<organism evidence="3">
    <name type="scientific">Harpegnathos saltator</name>
    <name type="common">Jerdon's jumping ant</name>
    <dbReference type="NCBI Taxonomy" id="610380"/>
    <lineage>
        <taxon>Eukaryota</taxon>
        <taxon>Metazoa</taxon>
        <taxon>Ecdysozoa</taxon>
        <taxon>Arthropoda</taxon>
        <taxon>Hexapoda</taxon>
        <taxon>Insecta</taxon>
        <taxon>Pterygota</taxon>
        <taxon>Neoptera</taxon>
        <taxon>Endopterygota</taxon>
        <taxon>Hymenoptera</taxon>
        <taxon>Apocrita</taxon>
        <taxon>Aculeata</taxon>
        <taxon>Formicoidea</taxon>
        <taxon>Formicidae</taxon>
        <taxon>Ponerinae</taxon>
        <taxon>Ponerini</taxon>
        <taxon>Harpegnathos</taxon>
    </lineage>
</organism>